<dbReference type="Proteomes" id="UP000732399">
    <property type="component" value="Unassembled WGS sequence"/>
</dbReference>
<reference evidence="3 4" key="1">
    <citation type="submission" date="2020-03" db="EMBL/GenBank/DDBJ databases">
        <authorList>
            <person name="Wang L."/>
            <person name="He N."/>
            <person name="Li Y."/>
            <person name="Fang Y."/>
            <person name="Zhang F."/>
        </authorList>
    </citation>
    <scope>NUCLEOTIDE SEQUENCE [LARGE SCALE GENOMIC DNA]</scope>
    <source>
        <strain evidence="3 4">36D10-4-7</strain>
    </source>
</reference>
<sequence>MTPDDQIEAAELALGLLEGGDRAAALERMLADSDFAMEVAWWREKLAALIAGYDAVVPPADVLARIELADHRPAGTPVAKVRPRWPWFAGGTAAGAIAATLVALVAFPAPQVAPPVAPPPARPLVAVLVPAEGADQPPIAALVDRRSGSVRLTATIVVPADRVAELWRIGSDKVPRPLGLLAPGALTPALLKNARLPGRDEVLAISIEPQGGSPTGKPTGAVIATGAVVDMT</sequence>
<evidence type="ECO:0000313" key="4">
    <source>
        <dbReference type="Proteomes" id="UP000732399"/>
    </source>
</evidence>
<dbReference type="PANTHER" id="PTHR37461">
    <property type="entry name" value="ANTI-SIGMA-K FACTOR RSKA"/>
    <property type="match status" value="1"/>
</dbReference>
<proteinExistence type="predicted"/>
<dbReference type="PANTHER" id="PTHR37461:SF1">
    <property type="entry name" value="ANTI-SIGMA-K FACTOR RSKA"/>
    <property type="match status" value="1"/>
</dbReference>
<dbReference type="RefSeq" id="WP_168134964.1">
    <property type="nucleotide sequence ID" value="NZ_JAAVJH010000007.1"/>
</dbReference>
<evidence type="ECO:0000256" key="1">
    <source>
        <dbReference type="SAM" id="Phobius"/>
    </source>
</evidence>
<evidence type="ECO:0000259" key="2">
    <source>
        <dbReference type="Pfam" id="PF10099"/>
    </source>
</evidence>
<dbReference type="InterPro" id="IPR018764">
    <property type="entry name" value="RskA_C"/>
</dbReference>
<gene>
    <name evidence="3" type="ORF">HBH26_12495</name>
</gene>
<keyword evidence="1" id="KW-0472">Membrane</keyword>
<feature type="transmembrane region" description="Helical" evidence="1">
    <location>
        <begin position="87"/>
        <end position="109"/>
    </location>
</feature>
<accession>A0ABX1CN56</accession>
<dbReference type="InterPro" id="IPR051474">
    <property type="entry name" value="Anti-sigma-K/W_factor"/>
</dbReference>
<keyword evidence="4" id="KW-1185">Reference proteome</keyword>
<feature type="domain" description="Anti-sigma K factor RskA C-terminal" evidence="2">
    <location>
        <begin position="96"/>
        <end position="222"/>
    </location>
</feature>
<organism evidence="3 4">
    <name type="scientific">Sphingomonas corticis</name>
    <dbReference type="NCBI Taxonomy" id="2722791"/>
    <lineage>
        <taxon>Bacteria</taxon>
        <taxon>Pseudomonadati</taxon>
        <taxon>Pseudomonadota</taxon>
        <taxon>Alphaproteobacteria</taxon>
        <taxon>Sphingomonadales</taxon>
        <taxon>Sphingomonadaceae</taxon>
        <taxon>Sphingomonas</taxon>
    </lineage>
</organism>
<dbReference type="Pfam" id="PF10099">
    <property type="entry name" value="RskA_C"/>
    <property type="match status" value="1"/>
</dbReference>
<keyword evidence="1" id="KW-0812">Transmembrane</keyword>
<keyword evidence="1" id="KW-1133">Transmembrane helix</keyword>
<comment type="caution">
    <text evidence="3">The sequence shown here is derived from an EMBL/GenBank/DDBJ whole genome shotgun (WGS) entry which is preliminary data.</text>
</comment>
<dbReference type="EMBL" id="JAAVJH010000007">
    <property type="protein sequence ID" value="NJR79401.1"/>
    <property type="molecule type" value="Genomic_DNA"/>
</dbReference>
<name>A0ABX1CN56_9SPHN</name>
<protein>
    <recommendedName>
        <fullName evidence="2">Anti-sigma K factor RskA C-terminal domain-containing protein</fullName>
    </recommendedName>
</protein>
<evidence type="ECO:0000313" key="3">
    <source>
        <dbReference type="EMBL" id="NJR79401.1"/>
    </source>
</evidence>